<dbReference type="KEGG" id="mesg:MLAUSG7_0769"/>
<keyword evidence="1" id="KW-0175">Coiled coil</keyword>
<proteinExistence type="predicted"/>
<keyword evidence="3" id="KW-1185">Reference proteome</keyword>
<sequence length="76" mass="9144">MSQREEIDFKLSLIYDALPYMENVDFIKKLIESSDSLEDLEKKVKELLEKETDITKKTDLKILLEKIEEFKNKYQK</sequence>
<dbReference type="AlphaFoldDB" id="A0A8D6PW96"/>
<gene>
    <name evidence="2" type="ORF">MLAUSG7_0769</name>
</gene>
<reference evidence="2 3" key="1">
    <citation type="submission" date="2020-04" db="EMBL/GenBank/DDBJ databases">
        <authorList>
            <consortium name="Genoscope - CEA"/>
            <person name="William W."/>
        </authorList>
    </citation>
    <scope>NUCLEOTIDE SEQUENCE [LARGE SCALE GENOMIC DNA]</scope>
    <source>
        <strain evidence="2 3">SG7</strain>
    </source>
</reference>
<protein>
    <submittedName>
        <fullName evidence="2">Uncharacterized protein</fullName>
    </submittedName>
</protein>
<evidence type="ECO:0000313" key="3">
    <source>
        <dbReference type="Proteomes" id="UP000679213"/>
    </source>
</evidence>
<dbReference type="Proteomes" id="UP000679213">
    <property type="component" value="Chromosome I"/>
</dbReference>
<evidence type="ECO:0000313" key="2">
    <source>
        <dbReference type="EMBL" id="CAB3288523.1"/>
    </source>
</evidence>
<dbReference type="RefSeq" id="WP_214400616.1">
    <property type="nucleotide sequence ID" value="NZ_LR792632.1"/>
</dbReference>
<dbReference type="GeneID" id="65883577"/>
<evidence type="ECO:0000256" key="1">
    <source>
        <dbReference type="SAM" id="Coils"/>
    </source>
</evidence>
<feature type="coiled-coil region" evidence="1">
    <location>
        <begin position="30"/>
        <end position="57"/>
    </location>
</feature>
<dbReference type="EMBL" id="LR792632">
    <property type="protein sequence ID" value="CAB3288523.1"/>
    <property type="molecule type" value="Genomic_DNA"/>
</dbReference>
<accession>A0A8D6PW96</accession>
<organism evidence="2 3">
    <name type="scientific">Methanocaldococcus lauensis</name>
    <dbReference type="NCBI Taxonomy" id="2546128"/>
    <lineage>
        <taxon>Archaea</taxon>
        <taxon>Methanobacteriati</taxon>
        <taxon>Methanobacteriota</taxon>
        <taxon>Methanomada group</taxon>
        <taxon>Methanococci</taxon>
        <taxon>Methanococcales</taxon>
        <taxon>Methanocaldococcaceae</taxon>
        <taxon>Methanocaldococcus</taxon>
    </lineage>
</organism>
<name>A0A8D6PW96_9EURY</name>